<dbReference type="GO" id="GO:0016316">
    <property type="term" value="F:phosphatidylinositol-3,4-bisphosphate 4-phosphatase activity"/>
    <property type="evidence" value="ECO:0007669"/>
    <property type="project" value="UniProtKB-EC"/>
</dbReference>
<comment type="subcellular location">
    <subcellularLocation>
        <location evidence="3">Cell membrane</location>
    </subcellularLocation>
    <subcellularLocation>
        <location evidence="4">Cytoplasm</location>
    </subcellularLocation>
    <subcellularLocation>
        <location evidence="2">Early endosome membrane</location>
    </subcellularLocation>
    <subcellularLocation>
        <location evidence="1">Nucleus</location>
    </subcellularLocation>
    <subcellularLocation>
        <location evidence="18">Postsynaptic density</location>
    </subcellularLocation>
    <subcellularLocation>
        <location evidence="5">Recycling endosome membrane</location>
    </subcellularLocation>
</comment>
<dbReference type="InterPro" id="IPR035892">
    <property type="entry name" value="C2_domain_sf"/>
</dbReference>
<evidence type="ECO:0000256" key="13">
    <source>
        <dbReference type="ARBA" id="ARBA00022801"/>
    </source>
</evidence>
<comment type="pathway">
    <text evidence="6">Signal transduction; phosphatidylinositol signaling pathway.</text>
</comment>
<comment type="catalytic activity">
    <reaction evidence="20">
        <text>1D-myo-inositol 1,3,4-trisphosphate + H2O = 1D-myo-inositol 1,3-bisphosphate + phosphate</text>
        <dbReference type="Rhea" id="RHEA:43392"/>
        <dbReference type="ChEBI" id="CHEBI:15377"/>
        <dbReference type="ChEBI" id="CHEBI:43474"/>
        <dbReference type="ChEBI" id="CHEBI:58414"/>
        <dbReference type="ChEBI" id="CHEBI:83242"/>
    </reaction>
    <physiologicalReaction direction="left-to-right" evidence="20">
        <dbReference type="Rhea" id="RHEA:43393"/>
    </physiologicalReaction>
</comment>
<dbReference type="PANTHER" id="PTHR12187:SF4">
    <property type="entry name" value="INOSITOL POLYPHOSPHATE-4-PHOSPHATASE TYPE I A"/>
    <property type="match status" value="1"/>
</dbReference>
<evidence type="ECO:0000256" key="24">
    <source>
        <dbReference type="ARBA" id="ARBA00082036"/>
    </source>
</evidence>
<dbReference type="GO" id="GO:0044281">
    <property type="term" value="P:small molecule metabolic process"/>
    <property type="evidence" value="ECO:0007669"/>
    <property type="project" value="UniProtKB-ARBA"/>
</dbReference>
<evidence type="ECO:0000256" key="9">
    <source>
        <dbReference type="ARBA" id="ARBA00022475"/>
    </source>
</evidence>
<evidence type="ECO:0000256" key="2">
    <source>
        <dbReference type="ARBA" id="ARBA00004146"/>
    </source>
</evidence>
<evidence type="ECO:0000256" key="8">
    <source>
        <dbReference type="ARBA" id="ARBA00013037"/>
    </source>
</evidence>
<dbReference type="SUPFAM" id="SSF49562">
    <property type="entry name" value="C2 domain (Calcium/lipid-binding domain, CaLB)"/>
    <property type="match status" value="1"/>
</dbReference>
<evidence type="ECO:0000256" key="21">
    <source>
        <dbReference type="ARBA" id="ARBA00065112"/>
    </source>
</evidence>
<dbReference type="Proteomes" id="UP000053330">
    <property type="component" value="Unassembled WGS sequence"/>
</dbReference>
<keyword evidence="16" id="KW-0472">Membrane</keyword>
<keyword evidence="27" id="KW-1185">Reference proteome</keyword>
<evidence type="ECO:0000256" key="19">
    <source>
        <dbReference type="ARBA" id="ARBA00051770"/>
    </source>
</evidence>
<dbReference type="InterPro" id="IPR000008">
    <property type="entry name" value="C2_dom"/>
</dbReference>
<evidence type="ECO:0000256" key="18">
    <source>
        <dbReference type="ARBA" id="ARBA00034105"/>
    </source>
</evidence>
<evidence type="ECO:0000256" key="11">
    <source>
        <dbReference type="ARBA" id="ARBA00022553"/>
    </source>
</evidence>
<evidence type="ECO:0000259" key="25">
    <source>
        <dbReference type="PROSITE" id="PS50004"/>
    </source>
</evidence>
<organism evidence="26 27">
    <name type="scientific">Chlamydotis macqueenii</name>
    <name type="common">Macqueen's bustard</name>
    <dbReference type="NCBI Taxonomy" id="187382"/>
    <lineage>
        <taxon>Eukaryota</taxon>
        <taxon>Metazoa</taxon>
        <taxon>Chordata</taxon>
        <taxon>Craniata</taxon>
        <taxon>Vertebrata</taxon>
        <taxon>Euteleostomi</taxon>
        <taxon>Archelosauria</taxon>
        <taxon>Archosauria</taxon>
        <taxon>Dinosauria</taxon>
        <taxon>Saurischia</taxon>
        <taxon>Theropoda</taxon>
        <taxon>Coelurosauria</taxon>
        <taxon>Aves</taxon>
        <taxon>Neognathae</taxon>
        <taxon>Neoaves</taxon>
        <taxon>Otidimorphae</taxon>
        <taxon>Otidiformes</taxon>
        <taxon>Otididae</taxon>
        <taxon>Chlamydotis</taxon>
    </lineage>
</organism>
<dbReference type="FunFam" id="2.60.40.150:FF:000038">
    <property type="entry name" value="Type I inositol 3,4-bisphosphate 4-phosphatase"/>
    <property type="match status" value="1"/>
</dbReference>
<protein>
    <recommendedName>
        <fullName evidence="22">Inositol polyphosphate-4-phosphatase type I A</fullName>
        <ecNumber evidence="8">3.1.3.66</ecNumber>
    </recommendedName>
    <alternativeName>
        <fullName evidence="24">Inositol polyphosphate 4-phosphatase type I</fullName>
    </alternativeName>
    <alternativeName>
        <fullName evidence="23">Type I inositol 3,4-bisphosphate 4-phosphatase</fullName>
    </alternativeName>
</protein>
<evidence type="ECO:0000256" key="23">
    <source>
        <dbReference type="ARBA" id="ARBA00080875"/>
    </source>
</evidence>
<comment type="catalytic activity">
    <reaction evidence="19">
        <text>1D-myo-inositol 3,4-bisphosphate + H2O = 1D-myo-inositol 3-phosphate + phosphate</text>
        <dbReference type="Rhea" id="RHEA:43388"/>
        <dbReference type="ChEBI" id="CHEBI:15377"/>
        <dbReference type="ChEBI" id="CHEBI:43474"/>
        <dbReference type="ChEBI" id="CHEBI:58401"/>
        <dbReference type="ChEBI" id="CHEBI:83241"/>
    </reaction>
    <physiologicalReaction direction="left-to-right" evidence="19">
        <dbReference type="Rhea" id="RHEA:43389"/>
    </physiologicalReaction>
</comment>
<evidence type="ECO:0000256" key="7">
    <source>
        <dbReference type="ARBA" id="ARBA00006306"/>
    </source>
</evidence>
<evidence type="ECO:0000256" key="10">
    <source>
        <dbReference type="ARBA" id="ARBA00022490"/>
    </source>
</evidence>
<evidence type="ECO:0000256" key="1">
    <source>
        <dbReference type="ARBA" id="ARBA00004123"/>
    </source>
</evidence>
<dbReference type="GO" id="GO:0055038">
    <property type="term" value="C:recycling endosome membrane"/>
    <property type="evidence" value="ECO:0007669"/>
    <property type="project" value="UniProtKB-SubCell"/>
</dbReference>
<dbReference type="EMBL" id="KK762800">
    <property type="protein sequence ID" value="KFP45464.1"/>
    <property type="molecule type" value="Genomic_DNA"/>
</dbReference>
<evidence type="ECO:0000256" key="22">
    <source>
        <dbReference type="ARBA" id="ARBA00074640"/>
    </source>
</evidence>
<evidence type="ECO:0000256" key="14">
    <source>
        <dbReference type="ARBA" id="ARBA00023018"/>
    </source>
</evidence>
<dbReference type="InterPro" id="IPR039034">
    <property type="entry name" value="INPP4"/>
</dbReference>
<evidence type="ECO:0000256" key="16">
    <source>
        <dbReference type="ARBA" id="ARBA00023136"/>
    </source>
</evidence>
<keyword evidence="12" id="KW-0967">Endosome</keyword>
<evidence type="ECO:0000256" key="12">
    <source>
        <dbReference type="ARBA" id="ARBA00022753"/>
    </source>
</evidence>
<comment type="subunit">
    <text evidence="21">Interacts with INPP5F.</text>
</comment>
<dbReference type="PANTHER" id="PTHR12187">
    <property type="entry name" value="AGAP000124-PA"/>
    <property type="match status" value="1"/>
</dbReference>
<gene>
    <name evidence="26" type="ORF">N324_06624</name>
</gene>
<dbReference type="GO" id="GO:0014069">
    <property type="term" value="C:postsynaptic density"/>
    <property type="evidence" value="ECO:0007669"/>
    <property type="project" value="UniProtKB-SubCell"/>
</dbReference>
<keyword evidence="13" id="KW-0378">Hydrolase</keyword>
<dbReference type="CDD" id="cd04048">
    <property type="entry name" value="C2A_Copine"/>
    <property type="match status" value="1"/>
</dbReference>
<evidence type="ECO:0000313" key="27">
    <source>
        <dbReference type="Proteomes" id="UP000053330"/>
    </source>
</evidence>
<dbReference type="GO" id="GO:0005634">
    <property type="term" value="C:nucleus"/>
    <property type="evidence" value="ECO:0007669"/>
    <property type="project" value="UniProtKB-SubCell"/>
</dbReference>
<accession>A0A091KXS7</accession>
<dbReference type="GO" id="GO:0005886">
    <property type="term" value="C:plasma membrane"/>
    <property type="evidence" value="ECO:0007669"/>
    <property type="project" value="UniProtKB-SubCell"/>
</dbReference>
<dbReference type="Gene3D" id="2.60.40.150">
    <property type="entry name" value="C2 domain"/>
    <property type="match status" value="1"/>
</dbReference>
<keyword evidence="15" id="KW-0443">Lipid metabolism</keyword>
<dbReference type="GO" id="GO:0031901">
    <property type="term" value="C:early endosome membrane"/>
    <property type="evidence" value="ECO:0007669"/>
    <property type="project" value="UniProtKB-SubCell"/>
</dbReference>
<evidence type="ECO:0000256" key="4">
    <source>
        <dbReference type="ARBA" id="ARBA00004496"/>
    </source>
</evidence>
<proteinExistence type="inferred from homology"/>
<keyword evidence="11" id="KW-0597">Phosphoprotein</keyword>
<keyword evidence="17" id="KW-0539">Nucleus</keyword>
<evidence type="ECO:0000256" key="6">
    <source>
        <dbReference type="ARBA" id="ARBA00004847"/>
    </source>
</evidence>
<keyword evidence="14" id="KW-0770">Synapse</keyword>
<evidence type="ECO:0000256" key="5">
    <source>
        <dbReference type="ARBA" id="ARBA00004565"/>
    </source>
</evidence>
<reference evidence="26 27" key="1">
    <citation type="submission" date="2014-04" db="EMBL/GenBank/DDBJ databases">
        <title>Genome evolution of avian class.</title>
        <authorList>
            <person name="Zhang G."/>
            <person name="Li C."/>
        </authorList>
    </citation>
    <scope>NUCLEOTIDE SEQUENCE [LARGE SCALE GENOMIC DNA]</scope>
    <source>
        <strain evidence="26">BGI_N324</strain>
    </source>
</reference>
<name>A0A091KXS7_9AVES</name>
<comment type="similarity">
    <text evidence="7">Belongs to the inositol 3,4-bisphosphate 4-phosphatase family.</text>
</comment>
<feature type="domain" description="C2" evidence="25">
    <location>
        <begin position="26"/>
        <end position="153"/>
    </location>
</feature>
<dbReference type="PROSITE" id="PS50004">
    <property type="entry name" value="C2"/>
    <property type="match status" value="1"/>
</dbReference>
<keyword evidence="10" id="KW-0963">Cytoplasm</keyword>
<evidence type="ECO:0000256" key="20">
    <source>
        <dbReference type="ARBA" id="ARBA00051892"/>
    </source>
</evidence>
<evidence type="ECO:0000256" key="17">
    <source>
        <dbReference type="ARBA" id="ARBA00023242"/>
    </source>
</evidence>
<evidence type="ECO:0000256" key="3">
    <source>
        <dbReference type="ARBA" id="ARBA00004236"/>
    </source>
</evidence>
<evidence type="ECO:0000256" key="15">
    <source>
        <dbReference type="ARBA" id="ARBA00023098"/>
    </source>
</evidence>
<dbReference type="UniPathway" id="UPA00944"/>
<evidence type="ECO:0000313" key="26">
    <source>
        <dbReference type="EMBL" id="KFP45464.1"/>
    </source>
</evidence>
<dbReference type="EC" id="3.1.3.66" evidence="8"/>
<keyword evidence="9" id="KW-1003">Cell membrane</keyword>
<dbReference type="AlphaFoldDB" id="A0A091KXS7"/>
<sequence length="933" mass="105080">MTAREHSPRHGAKSRTVQRASTIDVTSDMLGLSLAGNVQDPDEPILEFSLACSELLTPSLDRKPNSFVAVSVTTPPQAFWTKHAQTEIIEGTSNPIFLSSIAFFQDSLINQMTQIKLSVYDVKDRSQGTMYLLGSGMFAVKELLQEKNHRLHLTLRSAESDRVGNITVIGWQMEEKTDQRPPVTRSPDTINGRTVLPVDESLTESLGIRSKYASLRKDALLKSVFGGAICRMYRFPTTDGNHLRILEQMAESVLSLHIPRQFVKLLLEEDAARVCELEELGELSPCWESLRRQIVTQYQTIILTYQENLTDLHQYKGPSFKASSLKADKKLEFVPTNLHIQRMRVQDDGGSDQNYDIVTIGAPAAHCQGFKSGGLRKKLHKFEEAKKHTSTSSQSIIYIPQDIVRAKEIIAQINTLKTQVSYYAERLSRAAKDRSANGLERTLAILADKTRQLVTVCDCKLLANSIHGLNAARPDYIASKASPTSGEGEQVMLRNDQDTLVARWTGRNSRSSLQVDWHEEEWEKVWLNVDKSLECIIQRVDKLLQKERLQSDSCEDVFQCDISCTSKKDCSPAPEESGPGEWSEALYPLLTTLTDCVAMMSDKAKKAMVFLLMQDSAPTIGLCLSLQYRRDVVFCQTLTALICGFIIKLRNCLHDDGFLRQLYTIGLLAQFESLLSTYGEELAMLEDMSLGIMDLRNVTFKVTQATSSTSTDMLPVITGNRDGFNVRIPLPSALFDLLPREIQSGMLLRVQPVLFNVGINEQQTLAEKFGDTSLQEVINMESLVRLNSYFEQFKEVLPDDCLPRSRSQTCLPELLRFLGQNVHARKNKNVDILWQAAEICRRLNGVRFTSCKSAKDRTAMSVTLEQCLILQHEHGMAPQVFTQALECMRSEGCRRENTMKNVGCRKYAFNSLQLKAFPKYYRPPEGTYGKVET</sequence>